<gene>
    <name evidence="1" type="ORF">BG845_02960</name>
</gene>
<dbReference type="EMBL" id="MIGB01000014">
    <property type="protein sequence ID" value="OSY40137.1"/>
    <property type="molecule type" value="Genomic_DNA"/>
</dbReference>
<accession>A0A1Y2MZ72</accession>
<proteinExistence type="predicted"/>
<dbReference type="STRING" id="2074.BG845_02960"/>
<keyword evidence="2" id="KW-1185">Reference proteome</keyword>
<organism evidence="1 2">
    <name type="scientific">Pseudonocardia autotrophica</name>
    <name type="common">Amycolata autotrophica</name>
    <name type="synonym">Nocardia autotrophica</name>
    <dbReference type="NCBI Taxonomy" id="2074"/>
    <lineage>
        <taxon>Bacteria</taxon>
        <taxon>Bacillati</taxon>
        <taxon>Actinomycetota</taxon>
        <taxon>Actinomycetes</taxon>
        <taxon>Pseudonocardiales</taxon>
        <taxon>Pseudonocardiaceae</taxon>
        <taxon>Pseudonocardia</taxon>
    </lineage>
</organism>
<comment type="caution">
    <text evidence="1">The sequence shown here is derived from an EMBL/GenBank/DDBJ whole genome shotgun (WGS) entry which is preliminary data.</text>
</comment>
<protein>
    <recommendedName>
        <fullName evidence="3">Peptidase C39-like domain-containing protein</fullName>
    </recommendedName>
</protein>
<evidence type="ECO:0000313" key="1">
    <source>
        <dbReference type="EMBL" id="OSY40137.1"/>
    </source>
</evidence>
<dbReference type="AlphaFoldDB" id="A0A1Y2MZ72"/>
<name>A0A1Y2MZ72_PSEAH</name>
<evidence type="ECO:0008006" key="3">
    <source>
        <dbReference type="Google" id="ProtNLM"/>
    </source>
</evidence>
<sequence length="178" mass="18831">MSTPEPGPDGSVGALRAGTVLGRQVDGVSCGPSVLVMTAALTGSGWPGAVGARFGAAQRLAHRQANRLWPRALGTTPWGMRAWLHRHAPAAGRFRVRPATRAVLRRVADAGQPVPVLVGSPRLPRHWVLVVGAGSDGRWRAYEPSSGQVRTVDPDSFRDGSAVRSTGWPRAWAVLLPA</sequence>
<evidence type="ECO:0000313" key="2">
    <source>
        <dbReference type="Proteomes" id="UP000194360"/>
    </source>
</evidence>
<reference evidence="1 2" key="1">
    <citation type="submission" date="2016-09" db="EMBL/GenBank/DDBJ databases">
        <title>Pseudonocardia autotrophica DSM535, a candidate organism with high potential of specific P450 cytochromes.</title>
        <authorList>
            <person name="Grumaz C."/>
            <person name="Vainshtein Y."/>
            <person name="Kirstahler P."/>
            <person name="Sohn K."/>
        </authorList>
    </citation>
    <scope>NUCLEOTIDE SEQUENCE [LARGE SCALE GENOMIC DNA]</scope>
    <source>
        <strain evidence="1 2">DSM 535</strain>
    </source>
</reference>
<dbReference type="RefSeq" id="WP_085913195.1">
    <property type="nucleotide sequence ID" value="NZ_AP018920.1"/>
</dbReference>
<dbReference type="Proteomes" id="UP000194360">
    <property type="component" value="Unassembled WGS sequence"/>
</dbReference>
<dbReference type="OrthoDB" id="4512149at2"/>